<gene>
    <name evidence="3" type="ORF">AAEY27_11010</name>
</gene>
<dbReference type="SUPFAM" id="SSF56112">
    <property type="entry name" value="Protein kinase-like (PK-like)"/>
    <property type="match status" value="1"/>
</dbReference>
<accession>A0ABZ3BAT5</accession>
<protein>
    <submittedName>
        <fullName evidence="3">Lipopolysaccharide kinase InaA family protein</fullName>
    </submittedName>
</protein>
<dbReference type="Gene3D" id="1.10.510.10">
    <property type="entry name" value="Transferase(Phosphotransferase) domain 1"/>
    <property type="match status" value="1"/>
</dbReference>
<organism evidence="3 4">
    <name type="scientific">Kosakonia calanthes</name>
    <dbReference type="NCBI Taxonomy" id="3139408"/>
    <lineage>
        <taxon>Bacteria</taxon>
        <taxon>Pseudomonadati</taxon>
        <taxon>Pseudomonadota</taxon>
        <taxon>Gammaproteobacteria</taxon>
        <taxon>Enterobacterales</taxon>
        <taxon>Enterobacteriaceae</taxon>
        <taxon>Kosakonia</taxon>
    </lineage>
</organism>
<dbReference type="Pfam" id="PF22303">
    <property type="entry name" value="OspG_kinase"/>
    <property type="match status" value="1"/>
</dbReference>
<name>A0ABZ3BAT5_9ENTR</name>
<dbReference type="GO" id="GO:0016301">
    <property type="term" value="F:kinase activity"/>
    <property type="evidence" value="ECO:0007669"/>
    <property type="project" value="UniProtKB-KW"/>
</dbReference>
<keyword evidence="3" id="KW-0808">Transferase</keyword>
<evidence type="ECO:0000259" key="2">
    <source>
        <dbReference type="Pfam" id="PF22303"/>
    </source>
</evidence>
<feature type="compositionally biased region" description="Basic and acidic residues" evidence="1">
    <location>
        <begin position="68"/>
        <end position="101"/>
    </location>
</feature>
<dbReference type="InterPro" id="IPR054466">
    <property type="entry name" value="OspG_kinase"/>
</dbReference>
<feature type="region of interest" description="Disordered" evidence="1">
    <location>
        <begin position="15"/>
        <end position="101"/>
    </location>
</feature>
<evidence type="ECO:0000313" key="4">
    <source>
        <dbReference type="Proteomes" id="UP001466893"/>
    </source>
</evidence>
<proteinExistence type="predicted"/>
<keyword evidence="3" id="KW-0418">Kinase</keyword>
<dbReference type="InterPro" id="IPR011009">
    <property type="entry name" value="Kinase-like_dom_sf"/>
</dbReference>
<keyword evidence="4" id="KW-1185">Reference proteome</keyword>
<reference evidence="3 4" key="1">
    <citation type="submission" date="2024-04" db="EMBL/GenBank/DDBJ databases">
        <title>Kosakonia calanthae sp. nov., a halophilic bacterium isolated from leaves of Calanthe tiplacata.</title>
        <authorList>
            <person name="Wu P."/>
        </authorList>
    </citation>
    <scope>NUCLEOTIDE SEQUENCE [LARGE SCALE GENOMIC DNA]</scope>
    <source>
        <strain evidence="3 4">BYX6</strain>
    </source>
</reference>
<dbReference type="RefSeq" id="WP_342325368.1">
    <property type="nucleotide sequence ID" value="NZ_CP151800.1"/>
</dbReference>
<evidence type="ECO:0000256" key="1">
    <source>
        <dbReference type="SAM" id="MobiDB-lite"/>
    </source>
</evidence>
<dbReference type="Gene3D" id="3.30.200.20">
    <property type="entry name" value="Phosphorylase Kinase, domain 1"/>
    <property type="match status" value="1"/>
</dbReference>
<evidence type="ECO:0000313" key="3">
    <source>
        <dbReference type="EMBL" id="WZW00371.1"/>
    </source>
</evidence>
<feature type="domain" description="Kinase OspG kinase" evidence="2">
    <location>
        <begin position="105"/>
        <end position="247"/>
    </location>
</feature>
<dbReference type="Proteomes" id="UP001466893">
    <property type="component" value="Chromosome"/>
</dbReference>
<sequence>MASGCANNALKHLKAARTKGDHRYDQKVPLPGDNAYVRLQKNGPRTPAFQEAAEQESENFASPRRGSSLRDELKKLPSLFKRREPQVEGGAKPEAEGSYRRPENLIATGSIGSVYQYGNDYVMKDYSGVVEPGMKGRLIKAQNNTAAFNRYYGQGSASMMMRETANPLQKAVSVKLKRIKGEPLAAILATKNIALAQKALESLSRSDVAAELVKKLEMLGIEHMDINAANILYDPQSEEFNLIDFDDANINKPGEPLNEFAVEQLVKKMAVVFRVFRREVEEMRSAMAQQ</sequence>
<dbReference type="EMBL" id="CP151800">
    <property type="protein sequence ID" value="WZW00371.1"/>
    <property type="molecule type" value="Genomic_DNA"/>
</dbReference>